<dbReference type="Gene3D" id="3.90.480.20">
    <property type="match status" value="1"/>
</dbReference>
<dbReference type="PROSITE" id="PS00365">
    <property type="entry name" value="NIR_SIR"/>
    <property type="match status" value="1"/>
</dbReference>
<name>A0A6M8ECD6_9BACT</name>
<organism evidence="10 11">
    <name type="scientific">Arcobacter acticola</name>
    <dbReference type="NCBI Taxonomy" id="1849015"/>
    <lineage>
        <taxon>Bacteria</taxon>
        <taxon>Pseudomonadati</taxon>
        <taxon>Campylobacterota</taxon>
        <taxon>Epsilonproteobacteria</taxon>
        <taxon>Campylobacterales</taxon>
        <taxon>Arcobacteraceae</taxon>
        <taxon>Arcobacter</taxon>
    </lineage>
</organism>
<dbReference type="AlphaFoldDB" id="A0A6M8ECD6"/>
<feature type="domain" description="Nitrite/Sulfite reductase ferredoxin-like" evidence="9">
    <location>
        <begin position="68"/>
        <end position="126"/>
    </location>
</feature>
<dbReference type="Pfam" id="PF03460">
    <property type="entry name" value="NIR_SIR_ferr"/>
    <property type="match status" value="1"/>
</dbReference>
<evidence type="ECO:0000256" key="6">
    <source>
        <dbReference type="ARBA" id="ARBA00023004"/>
    </source>
</evidence>
<evidence type="ECO:0000259" key="8">
    <source>
        <dbReference type="Pfam" id="PF01077"/>
    </source>
</evidence>
<gene>
    <name evidence="10" type="ORF">AACT_0422</name>
</gene>
<dbReference type="SUPFAM" id="SSF55124">
    <property type="entry name" value="Nitrite/Sulfite reductase N-terminal domain-like"/>
    <property type="match status" value="1"/>
</dbReference>
<dbReference type="SUPFAM" id="SSF56014">
    <property type="entry name" value="Nitrite and sulphite reductase 4Fe-4S domain-like"/>
    <property type="match status" value="2"/>
</dbReference>
<keyword evidence="11" id="KW-1185">Reference proteome</keyword>
<comment type="similarity">
    <text evidence="1">Belongs to the nitrite and sulfite reductase 4Fe-4S domain family.</text>
</comment>
<evidence type="ECO:0000256" key="2">
    <source>
        <dbReference type="ARBA" id="ARBA00022485"/>
    </source>
</evidence>
<evidence type="ECO:0000259" key="9">
    <source>
        <dbReference type="Pfam" id="PF03460"/>
    </source>
</evidence>
<dbReference type="GO" id="GO:0051539">
    <property type="term" value="F:4 iron, 4 sulfur cluster binding"/>
    <property type="evidence" value="ECO:0007669"/>
    <property type="project" value="UniProtKB-KW"/>
</dbReference>
<evidence type="ECO:0000256" key="5">
    <source>
        <dbReference type="ARBA" id="ARBA00023002"/>
    </source>
</evidence>
<dbReference type="GO" id="GO:0046872">
    <property type="term" value="F:metal ion binding"/>
    <property type="evidence" value="ECO:0007669"/>
    <property type="project" value="UniProtKB-KW"/>
</dbReference>
<dbReference type="PANTHER" id="PTHR32439">
    <property type="entry name" value="FERREDOXIN--NITRITE REDUCTASE, CHLOROPLASTIC"/>
    <property type="match status" value="1"/>
</dbReference>
<dbReference type="KEGG" id="paco:AACT_0422"/>
<evidence type="ECO:0000313" key="10">
    <source>
        <dbReference type="EMBL" id="QKE27632.1"/>
    </source>
</evidence>
<keyword evidence="3" id="KW-0349">Heme</keyword>
<dbReference type="GO" id="GO:0016491">
    <property type="term" value="F:oxidoreductase activity"/>
    <property type="evidence" value="ECO:0007669"/>
    <property type="project" value="UniProtKB-KW"/>
</dbReference>
<sequence>MSKKNLSYIEMNTTDDFECFNFREKLKKAKKPYNYFKEIKDLDFEQLASSDRFFLQDFGIYNNELNEEEFMLRIRFPGGRVSNDSVLLIANLAKKYNLQIILTARAGMQLHGLNSNNILEVFNKINNSEITTFQSFGDNIRNITGDIFDGIGKYNIIEVYPYIIKMQEYILNNEEYLGLLPRRLSLGISGSCANVNSFFASDLYFALAKKNDIYGFNVYLGGKNTQIAKDANIFLEKEDLLDFFIAFIDVFNKHGSRIDRNNNRLFHLIEEIGIDKLKEYIQTSYKKTWQSKGETLLEKIDFNEFEKLKNNKYSFCYRSLFARIQASELYEIASWAIKDNLEIRFGTDQQIYLFNLIKPKVPIVHYNGNRTMLACAGSDFCPYSYWNIKDEIQCLPLDKIEKNSILVGFSGCLKGCAKHEHSDIGLVGLKSDLHGKREKTARIYLGGLYTFGESTARFIFEAIPLHSLKELLEIIIDEYEESEYEQFELFSKNILNTFSADFLALWFLAKFKTKEKVYLKKTSNEIDLFNGLFNKYSFVSLLDSNDLRNITKNLYQELWFSEDSNEDKKLKNTYILRA</sequence>
<evidence type="ECO:0000313" key="11">
    <source>
        <dbReference type="Proteomes" id="UP000503483"/>
    </source>
</evidence>
<dbReference type="EMBL" id="CP042652">
    <property type="protein sequence ID" value="QKE27632.1"/>
    <property type="molecule type" value="Genomic_DNA"/>
</dbReference>
<accession>A0A6M8ECD6</accession>
<keyword evidence="2" id="KW-0004">4Fe-4S</keyword>
<dbReference type="Proteomes" id="UP000503483">
    <property type="component" value="Chromosome"/>
</dbReference>
<keyword evidence="6" id="KW-0408">Iron</keyword>
<dbReference type="PANTHER" id="PTHR32439:SF0">
    <property type="entry name" value="FERREDOXIN--NITRITE REDUCTASE, CHLOROPLASTIC"/>
    <property type="match status" value="1"/>
</dbReference>
<evidence type="ECO:0000256" key="7">
    <source>
        <dbReference type="ARBA" id="ARBA00023014"/>
    </source>
</evidence>
<keyword evidence="4" id="KW-0479">Metal-binding</keyword>
<keyword evidence="7" id="KW-0411">Iron-sulfur</keyword>
<dbReference type="PRINTS" id="PR00397">
    <property type="entry name" value="SIROHAEM"/>
</dbReference>
<dbReference type="GO" id="GO:0020037">
    <property type="term" value="F:heme binding"/>
    <property type="evidence" value="ECO:0007669"/>
    <property type="project" value="InterPro"/>
</dbReference>
<evidence type="ECO:0000256" key="1">
    <source>
        <dbReference type="ARBA" id="ARBA00010429"/>
    </source>
</evidence>
<dbReference type="InterPro" id="IPR006067">
    <property type="entry name" value="NO2/SO3_Rdtase_4Fe4S_dom"/>
</dbReference>
<proteinExistence type="inferred from homology"/>
<evidence type="ECO:0000256" key="3">
    <source>
        <dbReference type="ARBA" id="ARBA00022617"/>
    </source>
</evidence>
<dbReference type="InterPro" id="IPR051329">
    <property type="entry name" value="NIR_SIR_4Fe-4S"/>
</dbReference>
<reference evidence="10 11" key="1">
    <citation type="submission" date="2019-08" db="EMBL/GenBank/DDBJ databases">
        <title>Complete genome sequence of Arcobacter acticola.</title>
        <authorList>
            <person name="Miller W."/>
        </authorList>
    </citation>
    <scope>NUCLEOTIDE SEQUENCE [LARGE SCALE GENOMIC DNA]</scope>
    <source>
        <strain evidence="10 11">KCTC 52212</strain>
    </source>
</reference>
<dbReference type="Gene3D" id="3.30.413.10">
    <property type="entry name" value="Sulfite Reductase Hemoprotein, domain 1"/>
    <property type="match status" value="2"/>
</dbReference>
<keyword evidence="5" id="KW-0560">Oxidoreductase</keyword>
<dbReference type="Pfam" id="PF01077">
    <property type="entry name" value="NIR_SIR"/>
    <property type="match status" value="1"/>
</dbReference>
<dbReference type="InterPro" id="IPR036136">
    <property type="entry name" value="Nit/Sulf_reduc_fer-like_dom_sf"/>
</dbReference>
<dbReference type="InterPro" id="IPR005117">
    <property type="entry name" value="NiRdtase/SiRdtase_haem-b_fer"/>
</dbReference>
<protein>
    <submittedName>
        <fullName evidence="10">Nitrite/sulfite reductase</fullName>
    </submittedName>
</protein>
<dbReference type="InterPro" id="IPR006066">
    <property type="entry name" value="NO2/SO3_Rdtase_FeS/sirohaem_BS"/>
</dbReference>
<dbReference type="RefSeq" id="WP_172124538.1">
    <property type="nucleotide sequence ID" value="NZ_CP042652.1"/>
</dbReference>
<feature type="domain" description="Nitrite/sulphite reductase 4Fe-4S" evidence="8">
    <location>
        <begin position="137"/>
        <end position="286"/>
    </location>
</feature>
<evidence type="ECO:0000256" key="4">
    <source>
        <dbReference type="ARBA" id="ARBA00022723"/>
    </source>
</evidence>
<dbReference type="InterPro" id="IPR045854">
    <property type="entry name" value="NO2/SO3_Rdtase_4Fe4S_sf"/>
</dbReference>